<dbReference type="Gene3D" id="1.10.340.30">
    <property type="entry name" value="Hypothetical protein, domain 2"/>
    <property type="match status" value="1"/>
</dbReference>
<feature type="region of interest" description="Disordered" evidence="10">
    <location>
        <begin position="335"/>
        <end position="360"/>
    </location>
</feature>
<dbReference type="SUPFAM" id="SSF48150">
    <property type="entry name" value="DNA-glycosylase"/>
    <property type="match status" value="1"/>
</dbReference>
<feature type="compositionally biased region" description="Basic residues" evidence="10">
    <location>
        <begin position="555"/>
        <end position="566"/>
    </location>
</feature>
<comment type="function">
    <text evidence="9">Bifunctional DNA N-glycosylase with associated apurinic/apyrimidinic (AP) lyase function that catalyzes the first step in base excision repair (BER), the primary repair pathway for the repair of oxidative DNA damage. The DNA N-glycosylase activity releases the damaged DNA base from DNA by cleaving the N-glycosidic bond, leaving an AP site. The AP lyase activity cleaves the phosphodiester bond 3' to the AP site by a beta-elimination. Primarily recognizes and repairs oxidative base damage of pyrimidines.</text>
</comment>
<dbReference type="GO" id="GO:0006285">
    <property type="term" value="P:base-excision repair, AP site formation"/>
    <property type="evidence" value="ECO:0007669"/>
    <property type="project" value="UniProtKB-UniRule"/>
</dbReference>
<keyword evidence="7 9" id="KW-0326">Glycosidase</keyword>
<evidence type="ECO:0000256" key="10">
    <source>
        <dbReference type="SAM" id="MobiDB-lite"/>
    </source>
</evidence>
<dbReference type="GO" id="GO:0003677">
    <property type="term" value="F:DNA binding"/>
    <property type="evidence" value="ECO:0007669"/>
    <property type="project" value="UniProtKB-UniRule"/>
</dbReference>
<feature type="compositionally biased region" description="Basic and acidic residues" evidence="10">
    <location>
        <begin position="348"/>
        <end position="360"/>
    </location>
</feature>
<evidence type="ECO:0000256" key="2">
    <source>
        <dbReference type="ARBA" id="ARBA00008343"/>
    </source>
</evidence>
<dbReference type="GO" id="GO:0006289">
    <property type="term" value="P:nucleotide-excision repair"/>
    <property type="evidence" value="ECO:0007669"/>
    <property type="project" value="TreeGrafter"/>
</dbReference>
<keyword evidence="11" id="KW-0472">Membrane</keyword>
<keyword evidence="11" id="KW-1133">Transmembrane helix</keyword>
<dbReference type="InterPro" id="IPR003265">
    <property type="entry name" value="HhH-GPD_domain"/>
</dbReference>
<comment type="caution">
    <text evidence="13">The sequence shown here is derived from an EMBL/GenBank/DDBJ whole genome shotgun (WGS) entry which is preliminary data.</text>
</comment>
<dbReference type="InterPro" id="IPR023170">
    <property type="entry name" value="HhH_base_excis_C"/>
</dbReference>
<dbReference type="Pfam" id="PF00730">
    <property type="entry name" value="HhH-GPD"/>
    <property type="match status" value="1"/>
</dbReference>
<dbReference type="SMART" id="SM00478">
    <property type="entry name" value="ENDO3c"/>
    <property type="match status" value="1"/>
</dbReference>
<dbReference type="AlphaFoldDB" id="A0AAN6TGR9"/>
<comment type="subcellular location">
    <subcellularLocation>
        <location evidence="9">Nucleus</location>
    </subcellularLocation>
    <subcellularLocation>
        <location evidence="9">Mitochondrion</location>
    </subcellularLocation>
</comment>
<dbReference type="InterPro" id="IPR000445">
    <property type="entry name" value="HhH_motif"/>
</dbReference>
<dbReference type="Proteomes" id="UP001302812">
    <property type="component" value="Unassembled WGS sequence"/>
</dbReference>
<evidence type="ECO:0000256" key="3">
    <source>
        <dbReference type="ARBA" id="ARBA00022763"/>
    </source>
</evidence>
<evidence type="ECO:0000256" key="9">
    <source>
        <dbReference type="HAMAP-Rule" id="MF_03183"/>
    </source>
</evidence>
<dbReference type="EC" id="3.2.2.-" evidence="9"/>
<dbReference type="PANTHER" id="PTHR43286:SF1">
    <property type="entry name" value="ENDONUCLEASE III-LIKE PROTEIN 1"/>
    <property type="match status" value="1"/>
</dbReference>
<dbReference type="HAMAP" id="MF_03183">
    <property type="entry name" value="Endonuclease_III_Nth"/>
    <property type="match status" value="1"/>
</dbReference>
<feature type="region of interest" description="Disordered" evidence="10">
    <location>
        <begin position="494"/>
        <end position="580"/>
    </location>
</feature>
<comment type="caution">
    <text evidence="9">Lacks conserved residue(s) required for the propagation of feature annotation.</text>
</comment>
<dbReference type="GO" id="GO:0005634">
    <property type="term" value="C:nucleus"/>
    <property type="evidence" value="ECO:0007669"/>
    <property type="project" value="UniProtKB-SubCell"/>
</dbReference>
<dbReference type="EMBL" id="MU853338">
    <property type="protein sequence ID" value="KAK4113881.1"/>
    <property type="molecule type" value="Genomic_DNA"/>
</dbReference>
<dbReference type="InterPro" id="IPR030841">
    <property type="entry name" value="NTH1"/>
</dbReference>
<dbReference type="Gene3D" id="1.10.1670.10">
    <property type="entry name" value="Helix-hairpin-Helix base-excision DNA repair enzymes (C-terminal)"/>
    <property type="match status" value="1"/>
</dbReference>
<reference evidence="13" key="1">
    <citation type="journal article" date="2023" name="Mol. Phylogenet. Evol.">
        <title>Genome-scale phylogeny and comparative genomics of the fungal order Sordariales.</title>
        <authorList>
            <person name="Hensen N."/>
            <person name="Bonometti L."/>
            <person name="Westerberg I."/>
            <person name="Brannstrom I.O."/>
            <person name="Guillou S."/>
            <person name="Cros-Aarteil S."/>
            <person name="Calhoun S."/>
            <person name="Haridas S."/>
            <person name="Kuo A."/>
            <person name="Mondo S."/>
            <person name="Pangilinan J."/>
            <person name="Riley R."/>
            <person name="LaButti K."/>
            <person name="Andreopoulos B."/>
            <person name="Lipzen A."/>
            <person name="Chen C."/>
            <person name="Yan M."/>
            <person name="Daum C."/>
            <person name="Ng V."/>
            <person name="Clum A."/>
            <person name="Steindorff A."/>
            <person name="Ohm R.A."/>
            <person name="Martin F."/>
            <person name="Silar P."/>
            <person name="Natvig D.O."/>
            <person name="Lalanne C."/>
            <person name="Gautier V."/>
            <person name="Ament-Velasquez S.L."/>
            <person name="Kruys A."/>
            <person name="Hutchinson M.I."/>
            <person name="Powell A.J."/>
            <person name="Barry K."/>
            <person name="Miller A.N."/>
            <person name="Grigoriev I.V."/>
            <person name="Debuchy R."/>
            <person name="Gladieux P."/>
            <person name="Hiltunen Thoren M."/>
            <person name="Johannesson H."/>
        </authorList>
    </citation>
    <scope>NUCLEOTIDE SEQUENCE</scope>
    <source>
        <strain evidence="13">CBS 508.74</strain>
    </source>
</reference>
<comment type="similarity">
    <text evidence="1">Belongs to the putative lipase ROG1 family.</text>
</comment>
<dbReference type="SUPFAM" id="SSF53474">
    <property type="entry name" value="alpha/beta-Hydrolases"/>
    <property type="match status" value="1"/>
</dbReference>
<keyword evidence="9" id="KW-0539">Nucleus</keyword>
<evidence type="ECO:0000259" key="12">
    <source>
        <dbReference type="SMART" id="SM00478"/>
    </source>
</evidence>
<dbReference type="CDD" id="cd00056">
    <property type="entry name" value="ENDO3c"/>
    <property type="match status" value="1"/>
</dbReference>
<feature type="transmembrane region" description="Helical" evidence="11">
    <location>
        <begin position="90"/>
        <end position="109"/>
    </location>
</feature>
<reference evidence="13" key="2">
    <citation type="submission" date="2023-05" db="EMBL/GenBank/DDBJ databases">
        <authorList>
            <consortium name="Lawrence Berkeley National Laboratory"/>
            <person name="Steindorff A."/>
            <person name="Hensen N."/>
            <person name="Bonometti L."/>
            <person name="Westerberg I."/>
            <person name="Brannstrom I.O."/>
            <person name="Guillou S."/>
            <person name="Cros-Aarteil S."/>
            <person name="Calhoun S."/>
            <person name="Haridas S."/>
            <person name="Kuo A."/>
            <person name="Mondo S."/>
            <person name="Pangilinan J."/>
            <person name="Riley R."/>
            <person name="Labutti K."/>
            <person name="Andreopoulos B."/>
            <person name="Lipzen A."/>
            <person name="Chen C."/>
            <person name="Yanf M."/>
            <person name="Daum C."/>
            <person name="Ng V."/>
            <person name="Clum A."/>
            <person name="Ohm R."/>
            <person name="Martin F."/>
            <person name="Silar P."/>
            <person name="Natvig D."/>
            <person name="Lalanne C."/>
            <person name="Gautier V."/>
            <person name="Ament-Velasquez S.L."/>
            <person name="Kruys A."/>
            <person name="Hutchinson M.I."/>
            <person name="Powell A.J."/>
            <person name="Barry K."/>
            <person name="Miller A.N."/>
            <person name="Grigoriev I.V."/>
            <person name="Debuchy R."/>
            <person name="Gladieux P."/>
            <person name="Thoren M.H."/>
            <person name="Johannesson H."/>
        </authorList>
    </citation>
    <scope>NUCLEOTIDE SEQUENCE</scope>
    <source>
        <strain evidence="13">CBS 508.74</strain>
    </source>
</reference>
<organism evidence="13 14">
    <name type="scientific">Canariomyces notabilis</name>
    <dbReference type="NCBI Taxonomy" id="2074819"/>
    <lineage>
        <taxon>Eukaryota</taxon>
        <taxon>Fungi</taxon>
        <taxon>Dikarya</taxon>
        <taxon>Ascomycota</taxon>
        <taxon>Pezizomycotina</taxon>
        <taxon>Sordariomycetes</taxon>
        <taxon>Sordariomycetidae</taxon>
        <taxon>Sordariales</taxon>
        <taxon>Chaetomiaceae</taxon>
        <taxon>Canariomyces</taxon>
    </lineage>
</organism>
<dbReference type="GO" id="GO:0000703">
    <property type="term" value="F:oxidized pyrimidine nucleobase lesion DNA N-glycosylase activity"/>
    <property type="evidence" value="ECO:0007669"/>
    <property type="project" value="UniProtKB-UniRule"/>
</dbReference>
<evidence type="ECO:0000313" key="14">
    <source>
        <dbReference type="Proteomes" id="UP001302812"/>
    </source>
</evidence>
<evidence type="ECO:0000256" key="8">
    <source>
        <dbReference type="ARBA" id="ARBA00044632"/>
    </source>
</evidence>
<dbReference type="EC" id="4.2.99.18" evidence="9"/>
<evidence type="ECO:0000313" key="13">
    <source>
        <dbReference type="EMBL" id="KAK4113881.1"/>
    </source>
</evidence>
<dbReference type="GO" id="GO:0140078">
    <property type="term" value="F:class I DNA-(apurinic or apyrimidinic site) endonuclease activity"/>
    <property type="evidence" value="ECO:0007669"/>
    <property type="project" value="UniProtKB-EC"/>
</dbReference>
<gene>
    <name evidence="9" type="primary">NTH1</name>
    <name evidence="13" type="ORF">N656DRAFT_788773</name>
</gene>
<keyword evidence="5 9" id="KW-0234">DNA repair</keyword>
<feature type="compositionally biased region" description="Low complexity" evidence="10">
    <location>
        <begin position="515"/>
        <end position="529"/>
    </location>
</feature>
<feature type="compositionally biased region" description="Basic and acidic residues" evidence="10">
    <location>
        <begin position="915"/>
        <end position="931"/>
    </location>
</feature>
<evidence type="ECO:0000256" key="4">
    <source>
        <dbReference type="ARBA" id="ARBA00022801"/>
    </source>
</evidence>
<comment type="catalytic activity">
    <reaction evidence="8 9">
        <text>2'-deoxyribonucleotide-(2'-deoxyribose 5'-phosphate)-2'-deoxyribonucleotide-DNA = a 3'-end 2'-deoxyribonucleotide-(2,3-dehydro-2,3-deoxyribose 5'-phosphate)-DNA + a 5'-end 5'-phospho-2'-deoxyribonucleoside-DNA + H(+)</text>
        <dbReference type="Rhea" id="RHEA:66592"/>
        <dbReference type="Rhea" id="RHEA-COMP:13180"/>
        <dbReference type="Rhea" id="RHEA-COMP:16897"/>
        <dbReference type="Rhea" id="RHEA-COMP:17067"/>
        <dbReference type="ChEBI" id="CHEBI:15378"/>
        <dbReference type="ChEBI" id="CHEBI:136412"/>
        <dbReference type="ChEBI" id="CHEBI:157695"/>
        <dbReference type="ChEBI" id="CHEBI:167181"/>
        <dbReference type="EC" id="4.2.99.18"/>
    </reaction>
</comment>
<evidence type="ECO:0000256" key="7">
    <source>
        <dbReference type="ARBA" id="ARBA00023295"/>
    </source>
</evidence>
<evidence type="ECO:0000256" key="6">
    <source>
        <dbReference type="ARBA" id="ARBA00023239"/>
    </source>
</evidence>
<proteinExistence type="inferred from homology"/>
<accession>A0AAN6TGR9</accession>
<protein>
    <recommendedName>
        <fullName evidence="9">Endonuclease III homolog</fullName>
        <ecNumber evidence="9">3.2.2.-</ecNumber>
        <ecNumber evidence="9">4.2.99.18</ecNumber>
    </recommendedName>
    <alternativeName>
        <fullName evidence="9">Bifunctional DNA N-glycosylase/DNA-(apurinic or apyrimidinic site) lyase</fullName>
        <shortName evidence="9">DNA glycosylase/AP lyase</shortName>
    </alternativeName>
</protein>
<sequence>MEYAGGDVGAEHLCVLVHGLWGNPNHMRSVAKALRTQYPPDKLHILVAKRNSGSFTYDGIELGGERVCVEIEEELELIKSKGGNITKLSIVGYSLGGLVARYAIGLLFARGVLDKLECMNFTAFASPFLGVRSPLRGWANQIWNVMGARTLCMSGRQLFGIDKFRDTGKPILAVLADPNSIFMSGLAKFKRHTLYTNIINDRSAVYYTTAISKTDPFTDLSKMKVRYLKGWEDVILDPTDPVDSSSADDDLEPPTLQKRAERIPFMLALAVFIPVGVVAFLVNSAVQTVRSSRRVRLHERGLAGINPESFRVNLWIKEIREAVEDAYENLNSSQGHEYLNHEGGLGGGEEHEDHGEGQDAAGDREILALERKESRAAEGEPTLALAPYQFAAIRALDALKWRKYPVWIHKHRHSHAAIIVRMEKPGFEEETSRFFDASSTTVTPRRVTRSSLARFAYNGASNIPAPGVTDNSLDNADSEITFGSDIEDAIVKKTTPATRKRKRTATELAVVQPSPRRAPTTTTMTTRATTRAEIKTEIKAEEDASSDVEADTKPPRPRGRARKPARKTTDAVTGATTVEPPSDWEEIYSLVKEMRLTGPAANAAVDTMGCERLAHPAASARDRRFHTLVALMLSSQTKDTVNAEAMARLQAELPPHEPGALPGLTLENMLAVDPAVLNELIGKVGFHNNKTKEHSTNNPRPNRYLKQTAAILRDKFNSDIPDTIEGLVSLPGVGPKMAHLCMSADNGWGRVEGIGVDVHVHRITNLWGWQGRPGTKTPEETRLALQAWLPRDKWKEINWLLVGFGQSVCLPVGPKCGDCELGLRGLCKAADRKKVNEGIRRRQRSVLVKEDERVKVEVVKAEPEPEPELERNVVGWEGMEGGGLVKCEEEDMEIDQVKEEKIKIDEIEVEGNADTESKQATKKGERVGDRENTPVIKKEEKIDVDDEEGMKITGESVVNTDLERAVTIKKEDEMAVDEAEIEVSGETDMRMEDKQAVKMEGEMEIDEVKPSVEDKAGDMECEQVIKNEEKMEVDEAKLKVKGERDENTESKHAIKREGKIEVGEVKPAVNGEGVGERDGELLMQSIEVDEVKVEVKGDMELGIKKEEGSMDIDEVKGGINVCGDGEVLVKKEEEKEDVVGWASHSSSYLREASARVKSEASRA</sequence>
<evidence type="ECO:0000256" key="11">
    <source>
        <dbReference type="SAM" id="Phobius"/>
    </source>
</evidence>
<keyword evidence="14" id="KW-1185">Reference proteome</keyword>
<dbReference type="InterPro" id="IPR029058">
    <property type="entry name" value="AB_hydrolase_fold"/>
</dbReference>
<feature type="compositionally biased region" description="Basic and acidic residues" evidence="10">
    <location>
        <begin position="530"/>
        <end position="542"/>
    </location>
</feature>
<keyword evidence="11" id="KW-0812">Transmembrane</keyword>
<feature type="region of interest" description="Disordered" evidence="10">
    <location>
        <begin position="910"/>
        <end position="931"/>
    </location>
</feature>
<evidence type="ECO:0000256" key="1">
    <source>
        <dbReference type="ARBA" id="ARBA00007920"/>
    </source>
</evidence>
<keyword evidence="3 9" id="KW-0227">DNA damage</keyword>
<dbReference type="Pfam" id="PF00633">
    <property type="entry name" value="HHH"/>
    <property type="match status" value="1"/>
</dbReference>
<dbReference type="FunFam" id="1.10.1670.10:FF:000003">
    <property type="entry name" value="Endonuclease III homolog"/>
    <property type="match status" value="1"/>
</dbReference>
<feature type="domain" description="HhH-GPD" evidence="12">
    <location>
        <begin position="633"/>
        <end position="807"/>
    </location>
</feature>
<comment type="similarity">
    <text evidence="2 9">Belongs to the Nth/MutY family.</text>
</comment>
<evidence type="ECO:0000256" key="5">
    <source>
        <dbReference type="ARBA" id="ARBA00023204"/>
    </source>
</evidence>
<dbReference type="FunFam" id="1.10.340.30:FF:000001">
    <property type="entry name" value="Endonuclease III"/>
    <property type="match status" value="1"/>
</dbReference>
<dbReference type="Pfam" id="PF05057">
    <property type="entry name" value="DUF676"/>
    <property type="match status" value="1"/>
</dbReference>
<keyword evidence="6 9" id="KW-0456">Lyase</keyword>
<name>A0AAN6TGR9_9PEZI</name>
<dbReference type="Gene3D" id="3.40.50.1820">
    <property type="entry name" value="alpha/beta hydrolase"/>
    <property type="match status" value="1"/>
</dbReference>
<feature type="transmembrane region" description="Helical" evidence="11">
    <location>
        <begin position="265"/>
        <end position="286"/>
    </location>
</feature>
<dbReference type="PANTHER" id="PTHR43286">
    <property type="entry name" value="ENDONUCLEASE III-LIKE PROTEIN 1"/>
    <property type="match status" value="1"/>
</dbReference>
<dbReference type="InterPro" id="IPR011257">
    <property type="entry name" value="DNA_glycosylase"/>
</dbReference>
<dbReference type="GO" id="GO:0005739">
    <property type="term" value="C:mitochondrion"/>
    <property type="evidence" value="ECO:0007669"/>
    <property type="project" value="UniProtKB-SubCell"/>
</dbReference>
<keyword evidence="4 9" id="KW-0378">Hydrolase</keyword>
<dbReference type="InterPro" id="IPR007751">
    <property type="entry name" value="DUF676_lipase-like"/>
</dbReference>
<keyword evidence="9" id="KW-0496">Mitochondrion</keyword>